<dbReference type="InterPro" id="IPR042415">
    <property type="entry name" value="CNPY"/>
</dbReference>
<dbReference type="Pfam" id="PF11938">
    <property type="entry name" value="DUF3456"/>
    <property type="match status" value="1"/>
</dbReference>
<dbReference type="PANTHER" id="PTHR13341">
    <property type="entry name" value="MIR-INTERACTING SAPOSIN-LIKE PROTEIN"/>
    <property type="match status" value="1"/>
</dbReference>
<feature type="compositionally biased region" description="Acidic residues" evidence="2">
    <location>
        <begin position="261"/>
        <end position="286"/>
    </location>
</feature>
<accession>A0A922CG69</accession>
<dbReference type="GO" id="GO:0005783">
    <property type="term" value="C:endoplasmic reticulum"/>
    <property type="evidence" value="ECO:0007669"/>
    <property type="project" value="TreeGrafter"/>
</dbReference>
<comment type="similarity">
    <text evidence="1">Belongs to the canopy family.</text>
</comment>
<name>A0A922CG69_MANSE</name>
<proteinExistence type="inferred from homology"/>
<keyword evidence="5" id="KW-1185">Reference proteome</keyword>
<reference evidence="4" key="2">
    <citation type="submission" date="2020-12" db="EMBL/GenBank/DDBJ databases">
        <authorList>
            <person name="Kanost M."/>
        </authorList>
    </citation>
    <scope>NUCLEOTIDE SEQUENCE</scope>
</reference>
<dbReference type="AlphaFoldDB" id="A0A922CG69"/>
<dbReference type="EMBL" id="JH668310">
    <property type="protein sequence ID" value="KAG6444348.1"/>
    <property type="molecule type" value="Genomic_DNA"/>
</dbReference>
<dbReference type="PANTHER" id="PTHR13341:SF2">
    <property type="entry name" value="PROTEIN SEELE"/>
    <property type="match status" value="1"/>
</dbReference>
<dbReference type="InterPro" id="IPR021852">
    <property type="entry name" value="DUF3456"/>
</dbReference>
<feature type="region of interest" description="Disordered" evidence="2">
    <location>
        <begin position="244"/>
        <end position="286"/>
    </location>
</feature>
<gene>
    <name evidence="4" type="ORF">O3G_MSEX003357</name>
</gene>
<evidence type="ECO:0000256" key="1">
    <source>
        <dbReference type="ARBA" id="ARBA00007285"/>
    </source>
</evidence>
<dbReference type="OrthoDB" id="192915at2759"/>
<protein>
    <recommendedName>
        <fullName evidence="3">DUF3456 domain-containing protein</fullName>
    </recommendedName>
</protein>
<sequence length="286" mass="33587">MLTEKDKLLNTSNLFYGTYDCFLEKNTQFNNYFVGISEKMKATLYFTLFTIFFSIVSARIDPKNLKCLVCRTTFEELHQVIKKIDKWKKVDVGNFRMDKDGNTMQQKVPAHRSAVYISELIDEICKKMDDYVRVYYKSTGKLAIMELMTKDGGMNPEFSKTKFVTDDDLNKSLEYYCERMFEDNEEEITKLYVNRPEDDVMPDAEKEICFNHAKYCEDWMLPNEKDTTWTPEMEAEYVKIHGPDPYGFGGLPPQMEKMPDVSEDYDDTEENSDDFEVPAEPEKDEL</sequence>
<evidence type="ECO:0000259" key="3">
    <source>
        <dbReference type="Pfam" id="PF11938"/>
    </source>
</evidence>
<reference evidence="4" key="1">
    <citation type="journal article" date="2016" name="Insect Biochem. Mol. Biol.">
        <title>Multifaceted biological insights from a draft genome sequence of the tobacco hornworm moth, Manduca sexta.</title>
        <authorList>
            <person name="Kanost M.R."/>
            <person name="Arrese E.L."/>
            <person name="Cao X."/>
            <person name="Chen Y.R."/>
            <person name="Chellapilla S."/>
            <person name="Goldsmith M.R."/>
            <person name="Grosse-Wilde E."/>
            <person name="Heckel D.G."/>
            <person name="Herndon N."/>
            <person name="Jiang H."/>
            <person name="Papanicolaou A."/>
            <person name="Qu J."/>
            <person name="Soulages J.L."/>
            <person name="Vogel H."/>
            <person name="Walters J."/>
            <person name="Waterhouse R.M."/>
            <person name="Ahn S.J."/>
            <person name="Almeida F.C."/>
            <person name="An C."/>
            <person name="Aqrawi P."/>
            <person name="Bretschneider A."/>
            <person name="Bryant W.B."/>
            <person name="Bucks S."/>
            <person name="Chao H."/>
            <person name="Chevignon G."/>
            <person name="Christen J.M."/>
            <person name="Clarke D.F."/>
            <person name="Dittmer N.T."/>
            <person name="Ferguson L.C.F."/>
            <person name="Garavelou S."/>
            <person name="Gordon K.H.J."/>
            <person name="Gunaratna R.T."/>
            <person name="Han Y."/>
            <person name="Hauser F."/>
            <person name="He Y."/>
            <person name="Heidel-Fischer H."/>
            <person name="Hirsh A."/>
            <person name="Hu Y."/>
            <person name="Jiang H."/>
            <person name="Kalra D."/>
            <person name="Klinner C."/>
            <person name="Konig C."/>
            <person name="Kovar C."/>
            <person name="Kroll A.R."/>
            <person name="Kuwar S.S."/>
            <person name="Lee S.L."/>
            <person name="Lehman R."/>
            <person name="Li K."/>
            <person name="Li Z."/>
            <person name="Liang H."/>
            <person name="Lovelace S."/>
            <person name="Lu Z."/>
            <person name="Mansfield J.H."/>
            <person name="McCulloch K.J."/>
            <person name="Mathew T."/>
            <person name="Morton B."/>
            <person name="Muzny D.M."/>
            <person name="Neunemann D."/>
            <person name="Ongeri F."/>
            <person name="Pauchet Y."/>
            <person name="Pu L.L."/>
            <person name="Pyrousis I."/>
            <person name="Rao X.J."/>
            <person name="Redding A."/>
            <person name="Roesel C."/>
            <person name="Sanchez-Gracia A."/>
            <person name="Schaack S."/>
            <person name="Shukla A."/>
            <person name="Tetreau G."/>
            <person name="Wang Y."/>
            <person name="Xiong G.H."/>
            <person name="Traut W."/>
            <person name="Walsh T.K."/>
            <person name="Worley K.C."/>
            <person name="Wu D."/>
            <person name="Wu W."/>
            <person name="Wu Y.Q."/>
            <person name="Zhang X."/>
            <person name="Zou Z."/>
            <person name="Zucker H."/>
            <person name="Briscoe A.D."/>
            <person name="Burmester T."/>
            <person name="Clem R.J."/>
            <person name="Feyereisen R."/>
            <person name="Grimmelikhuijzen C.J.P."/>
            <person name="Hamodrakas S.J."/>
            <person name="Hansson B.S."/>
            <person name="Huguet E."/>
            <person name="Jermiin L.S."/>
            <person name="Lan Q."/>
            <person name="Lehman H.K."/>
            <person name="Lorenzen M."/>
            <person name="Merzendorfer H."/>
            <person name="Michalopoulos I."/>
            <person name="Morton D.B."/>
            <person name="Muthukrishnan S."/>
            <person name="Oakeshott J.G."/>
            <person name="Palmer W."/>
            <person name="Park Y."/>
            <person name="Passarelli A.L."/>
            <person name="Rozas J."/>
            <person name="Schwartz L.M."/>
            <person name="Smith W."/>
            <person name="Southgate A."/>
            <person name="Vilcinskas A."/>
            <person name="Vogt R."/>
            <person name="Wang P."/>
            <person name="Werren J."/>
            <person name="Yu X.Q."/>
            <person name="Zhou J.J."/>
            <person name="Brown S.J."/>
            <person name="Scherer S.E."/>
            <person name="Richards S."/>
            <person name="Blissard G.W."/>
        </authorList>
    </citation>
    <scope>NUCLEOTIDE SEQUENCE</scope>
</reference>
<feature type="domain" description="DUF3456" evidence="3">
    <location>
        <begin position="66"/>
        <end position="216"/>
    </location>
</feature>
<comment type="caution">
    <text evidence="4">The sequence shown here is derived from an EMBL/GenBank/DDBJ whole genome shotgun (WGS) entry which is preliminary data.</text>
</comment>
<organism evidence="4 5">
    <name type="scientific">Manduca sexta</name>
    <name type="common">Tobacco hawkmoth</name>
    <name type="synonym">Tobacco hornworm</name>
    <dbReference type="NCBI Taxonomy" id="7130"/>
    <lineage>
        <taxon>Eukaryota</taxon>
        <taxon>Metazoa</taxon>
        <taxon>Ecdysozoa</taxon>
        <taxon>Arthropoda</taxon>
        <taxon>Hexapoda</taxon>
        <taxon>Insecta</taxon>
        <taxon>Pterygota</taxon>
        <taxon>Neoptera</taxon>
        <taxon>Endopterygota</taxon>
        <taxon>Lepidoptera</taxon>
        <taxon>Glossata</taxon>
        <taxon>Ditrysia</taxon>
        <taxon>Bombycoidea</taxon>
        <taxon>Sphingidae</taxon>
        <taxon>Sphinginae</taxon>
        <taxon>Sphingini</taxon>
        <taxon>Manduca</taxon>
    </lineage>
</organism>
<evidence type="ECO:0000313" key="4">
    <source>
        <dbReference type="EMBL" id="KAG6444348.1"/>
    </source>
</evidence>
<dbReference type="Proteomes" id="UP000791440">
    <property type="component" value="Unassembled WGS sequence"/>
</dbReference>
<evidence type="ECO:0000313" key="5">
    <source>
        <dbReference type="Proteomes" id="UP000791440"/>
    </source>
</evidence>
<evidence type="ECO:0000256" key="2">
    <source>
        <dbReference type="SAM" id="MobiDB-lite"/>
    </source>
</evidence>